<proteinExistence type="predicted"/>
<evidence type="ECO:0000313" key="3">
    <source>
        <dbReference type="EMBL" id="KDS52443.1"/>
    </source>
</evidence>
<feature type="signal peptide" evidence="1">
    <location>
        <begin position="1"/>
        <end position="20"/>
    </location>
</feature>
<evidence type="ECO:0000256" key="1">
    <source>
        <dbReference type="SAM" id="SignalP"/>
    </source>
</evidence>
<evidence type="ECO:0000313" key="4">
    <source>
        <dbReference type="Proteomes" id="UP000028013"/>
    </source>
</evidence>
<feature type="chain" id="PRO_5001745141" evidence="1">
    <location>
        <begin position="21"/>
        <end position="207"/>
    </location>
</feature>
<dbReference type="Pfam" id="PF13568">
    <property type="entry name" value="OMP_b-brl_2"/>
    <property type="match status" value="1"/>
</dbReference>
<gene>
    <name evidence="3" type="ORF">M094_0044</name>
</gene>
<organism evidence="3 4">
    <name type="scientific">Bacteroides uniformis str. 3978 T3 ii</name>
    <dbReference type="NCBI Taxonomy" id="1339349"/>
    <lineage>
        <taxon>Bacteria</taxon>
        <taxon>Pseudomonadati</taxon>
        <taxon>Bacteroidota</taxon>
        <taxon>Bacteroidia</taxon>
        <taxon>Bacteroidales</taxon>
        <taxon>Bacteroidaceae</taxon>
        <taxon>Bacteroides</taxon>
    </lineage>
</organism>
<dbReference type="AlphaFoldDB" id="A0A078S2E0"/>
<comment type="caution">
    <text evidence="3">The sequence shown here is derived from an EMBL/GenBank/DDBJ whole genome shotgun (WGS) entry which is preliminary data.</text>
</comment>
<name>A0A078S2E0_BACUN</name>
<evidence type="ECO:0000259" key="2">
    <source>
        <dbReference type="Pfam" id="PF13568"/>
    </source>
</evidence>
<accession>A0A078S2E0</accession>
<feature type="domain" description="Outer membrane protein beta-barrel" evidence="2">
    <location>
        <begin position="20"/>
        <end position="189"/>
    </location>
</feature>
<keyword evidence="1" id="KW-0732">Signal</keyword>
<reference evidence="3 4" key="1">
    <citation type="submission" date="2014-04" db="EMBL/GenBank/DDBJ databases">
        <authorList>
            <person name="Sears C."/>
            <person name="Carroll K."/>
            <person name="Sack B.R."/>
            <person name="Qadri F."/>
            <person name="Myers L.L."/>
            <person name="Chung G.-T."/>
            <person name="Escheverria P."/>
            <person name="Fraser C.M."/>
            <person name="Sadzewicz L."/>
            <person name="Shefchek K.A."/>
            <person name="Tallon L."/>
            <person name="Das S.P."/>
            <person name="Daugherty S."/>
            <person name="Mongodin E.F."/>
        </authorList>
    </citation>
    <scope>NUCLEOTIDE SEQUENCE [LARGE SCALE GENOMIC DNA]</scope>
    <source>
        <strain evidence="3 4">3978 T3 ii</strain>
    </source>
</reference>
<dbReference type="RefSeq" id="WP_035447688.1">
    <property type="nucleotide sequence ID" value="NZ_JNHN01000159.1"/>
</dbReference>
<dbReference type="EMBL" id="JNHN01000159">
    <property type="protein sequence ID" value="KDS52443.1"/>
    <property type="molecule type" value="Genomic_DNA"/>
</dbReference>
<dbReference type="InterPro" id="IPR025665">
    <property type="entry name" value="Beta-barrel_OMP_2"/>
</dbReference>
<protein>
    <submittedName>
        <fullName evidence="3">Outer membrane beta-barrel domain protein</fullName>
    </submittedName>
</protein>
<dbReference type="PATRIC" id="fig|1339349.3.peg.1337"/>
<sequence>MKKILVLFVLSIACIMGTHAQEGLKWGAMAGMNSSKFSTDGLDSKVGFHVGIKAEKDLPQIAQGVYLDMAALLSLKGTQINGNDASLKFNPYYLEIPIHMGYKYAINDNFAIFGNFGPYFAVGLFGKMKATGYLIDEVEGLTSIHDSAKVFGSNAMKRFDFGLGLKAGVEFFQKYQVSIGYDWGLLDNIEDSGNKNRNLMLSVGYFF</sequence>
<dbReference type="Proteomes" id="UP000028013">
    <property type="component" value="Unassembled WGS sequence"/>
</dbReference>